<dbReference type="EMBL" id="FN596432">
    <property type="protein sequence ID" value="CBI35758.3"/>
    <property type="molecule type" value="Genomic_DNA"/>
</dbReference>
<dbReference type="PaxDb" id="29760-VIT_00s2652g00020.t01"/>
<evidence type="ECO:0000313" key="2">
    <source>
        <dbReference type="Proteomes" id="UP000009183"/>
    </source>
</evidence>
<feature type="non-terminal residue" evidence="1">
    <location>
        <position position="30"/>
    </location>
</feature>
<sequence length="30" mass="3468">MFLRIIRGLQGTRLLLCHHEEAPESSCELD</sequence>
<dbReference type="AlphaFoldDB" id="D7TZ39"/>
<reference evidence="2" key="1">
    <citation type="journal article" date="2007" name="Nature">
        <title>The grapevine genome sequence suggests ancestral hexaploidization in major angiosperm phyla.</title>
        <authorList>
            <consortium name="The French-Italian Public Consortium for Grapevine Genome Characterization."/>
            <person name="Jaillon O."/>
            <person name="Aury J.-M."/>
            <person name="Noel B."/>
            <person name="Policriti A."/>
            <person name="Clepet C."/>
            <person name="Casagrande A."/>
            <person name="Choisne N."/>
            <person name="Aubourg S."/>
            <person name="Vitulo N."/>
            <person name="Jubin C."/>
            <person name="Vezzi A."/>
            <person name="Legeai F."/>
            <person name="Hugueney P."/>
            <person name="Dasilva C."/>
            <person name="Horner D."/>
            <person name="Mica E."/>
            <person name="Jublot D."/>
            <person name="Poulain J."/>
            <person name="Bruyere C."/>
            <person name="Billault A."/>
            <person name="Segurens B."/>
            <person name="Gouyvenoux M."/>
            <person name="Ugarte E."/>
            <person name="Cattonaro F."/>
            <person name="Anthouard V."/>
            <person name="Vico V."/>
            <person name="Del Fabbro C."/>
            <person name="Alaux M."/>
            <person name="Di Gaspero G."/>
            <person name="Dumas V."/>
            <person name="Felice N."/>
            <person name="Paillard S."/>
            <person name="Juman I."/>
            <person name="Moroldo M."/>
            <person name="Scalabrin S."/>
            <person name="Canaguier A."/>
            <person name="Le Clainche I."/>
            <person name="Malacrida G."/>
            <person name="Durand E."/>
            <person name="Pesole G."/>
            <person name="Laucou V."/>
            <person name="Chatelet P."/>
            <person name="Merdinoglu D."/>
            <person name="Delledonne M."/>
            <person name="Pezzotti M."/>
            <person name="Lecharny A."/>
            <person name="Scarpelli C."/>
            <person name="Artiguenave F."/>
            <person name="Pe M.E."/>
            <person name="Valle G."/>
            <person name="Morgante M."/>
            <person name="Caboche M."/>
            <person name="Adam-Blondon A.-F."/>
            <person name="Weissenbach J."/>
            <person name="Quetier F."/>
            <person name="Wincker P."/>
        </authorList>
    </citation>
    <scope>NUCLEOTIDE SEQUENCE [LARGE SCALE GENOMIC DNA]</scope>
    <source>
        <strain evidence="2">cv. Pinot noir / PN40024</strain>
    </source>
</reference>
<name>D7TZ39_VITVI</name>
<dbReference type="HOGENOM" id="CLU_3408268_0_0_1"/>
<protein>
    <submittedName>
        <fullName evidence="1">Uncharacterized protein</fullName>
    </submittedName>
</protein>
<accession>D7TZ39</accession>
<dbReference type="InParanoid" id="D7TZ39"/>
<organism evidence="1 2">
    <name type="scientific">Vitis vinifera</name>
    <name type="common">Grape</name>
    <dbReference type="NCBI Taxonomy" id="29760"/>
    <lineage>
        <taxon>Eukaryota</taxon>
        <taxon>Viridiplantae</taxon>
        <taxon>Streptophyta</taxon>
        <taxon>Embryophyta</taxon>
        <taxon>Tracheophyta</taxon>
        <taxon>Spermatophyta</taxon>
        <taxon>Magnoliopsida</taxon>
        <taxon>eudicotyledons</taxon>
        <taxon>Gunneridae</taxon>
        <taxon>Pentapetalae</taxon>
        <taxon>rosids</taxon>
        <taxon>Vitales</taxon>
        <taxon>Vitaceae</taxon>
        <taxon>Viteae</taxon>
        <taxon>Vitis</taxon>
    </lineage>
</organism>
<keyword evidence="2" id="KW-1185">Reference proteome</keyword>
<gene>
    <name evidence="1" type="ORF">VIT_00s2652g00020</name>
</gene>
<proteinExistence type="predicted"/>
<dbReference type="Proteomes" id="UP000009183">
    <property type="component" value="Unassembled WGS sequence, unordered"/>
</dbReference>
<evidence type="ECO:0000313" key="1">
    <source>
        <dbReference type="EMBL" id="CBI35758.3"/>
    </source>
</evidence>